<dbReference type="Proteomes" id="UP000034235">
    <property type="component" value="Unassembled WGS sequence"/>
</dbReference>
<dbReference type="EMBL" id="LBUP01000001">
    <property type="protein sequence ID" value="KKQ67462.1"/>
    <property type="molecule type" value="Genomic_DNA"/>
</dbReference>
<name>A0A0G0JKR6_9BACT</name>
<sequence>MTTIEILLLILVILLSLGFILMSVISIIILLQIKQALDKVDNIVKTTEEVTREVGISVKAIVTGIAALVTKNLVGSVAKKVAKLRGPKRS</sequence>
<organism evidence="2 3">
    <name type="scientific">Candidatus Daviesbacteria bacterium GW2011_GWA2_38_24</name>
    <dbReference type="NCBI Taxonomy" id="1618422"/>
    <lineage>
        <taxon>Bacteria</taxon>
        <taxon>Candidatus Daviesiibacteriota</taxon>
    </lineage>
</organism>
<protein>
    <recommendedName>
        <fullName evidence="4">DUF948 domain-containing protein</fullName>
    </recommendedName>
</protein>
<feature type="transmembrane region" description="Helical" evidence="1">
    <location>
        <begin position="6"/>
        <end position="31"/>
    </location>
</feature>
<reference evidence="2 3" key="1">
    <citation type="journal article" date="2015" name="Nature">
        <title>rRNA introns, odd ribosomes, and small enigmatic genomes across a large radiation of phyla.</title>
        <authorList>
            <person name="Brown C.T."/>
            <person name="Hug L.A."/>
            <person name="Thomas B.C."/>
            <person name="Sharon I."/>
            <person name="Castelle C.J."/>
            <person name="Singh A."/>
            <person name="Wilkins M.J."/>
            <person name="Williams K.H."/>
            <person name="Banfield J.F."/>
        </authorList>
    </citation>
    <scope>NUCLEOTIDE SEQUENCE [LARGE SCALE GENOMIC DNA]</scope>
</reference>
<proteinExistence type="predicted"/>
<accession>A0A0G0JKR6</accession>
<keyword evidence="1" id="KW-1133">Transmembrane helix</keyword>
<gene>
    <name evidence="2" type="ORF">US86_C0001G0389</name>
</gene>
<evidence type="ECO:0000313" key="3">
    <source>
        <dbReference type="Proteomes" id="UP000034235"/>
    </source>
</evidence>
<evidence type="ECO:0000313" key="2">
    <source>
        <dbReference type="EMBL" id="KKQ67462.1"/>
    </source>
</evidence>
<keyword evidence="1" id="KW-0812">Transmembrane</keyword>
<keyword evidence="1" id="KW-0472">Membrane</keyword>
<evidence type="ECO:0008006" key="4">
    <source>
        <dbReference type="Google" id="ProtNLM"/>
    </source>
</evidence>
<comment type="caution">
    <text evidence="2">The sequence shown here is derived from an EMBL/GenBank/DDBJ whole genome shotgun (WGS) entry which is preliminary data.</text>
</comment>
<dbReference type="AlphaFoldDB" id="A0A0G0JKR6"/>
<evidence type="ECO:0000256" key="1">
    <source>
        <dbReference type="SAM" id="Phobius"/>
    </source>
</evidence>